<feature type="region of interest" description="Disordered" evidence="1">
    <location>
        <begin position="417"/>
        <end position="442"/>
    </location>
</feature>
<evidence type="ECO:0000313" key="3">
    <source>
        <dbReference type="EMBL" id="ROW09182.1"/>
    </source>
</evidence>
<dbReference type="CDD" id="cd00159">
    <property type="entry name" value="RhoGAP"/>
    <property type="match status" value="1"/>
</dbReference>
<gene>
    <name evidence="3" type="ORF">VPNG_05694</name>
</gene>
<sequence>MGASRDLPSPDLQPRPSVSSSHGRLLLGVNKSSSGAQSSATWTSTSGDWVSDTDEIDNRGAFVDEYNRLARKAEGISQKRNWWSRTFRRTSSQSTENSVKRKRSVNHVTAHLSHPRRDSLRDQDLQELVRLCGKSFLYLPPEYAPGSLILPTCFRATAQYLVQHAPETRGVFRIPGSVRVVNELYEFYCAGGSGGDVANTVRSPSLPSHINAGVYDVASTFKKFLAGLPGGILGSLSLFDALVAINSQLFNDLEFSRTKQSKIRARLIALAVGTLRSQFRRELICSVFGLLCLLGRAAETAPREDEYGRPLPTSDLMGYNALGIVFGPLLVGDILGSHAVKLADPSAGLFLVPTSPQPKSKKEKKKSKEPTADEPQQAFLDVDRIHIANDITEMLITNWRDVVRQMRNLNGSFNVTRHHSRASASKNESKRTGTTSRTPDNISTYEDLIDRAAFEDHKATPTGSSKKCINFETIHATEEFTAVSGQATSEGRDRQRSSNW</sequence>
<dbReference type="STRING" id="1230097.A0A423X037"/>
<name>A0A423X037_9PEZI</name>
<keyword evidence="4" id="KW-1185">Reference proteome</keyword>
<evidence type="ECO:0000313" key="4">
    <source>
        <dbReference type="Proteomes" id="UP000285146"/>
    </source>
</evidence>
<organism evidence="3 4">
    <name type="scientific">Cytospora leucostoma</name>
    <dbReference type="NCBI Taxonomy" id="1230097"/>
    <lineage>
        <taxon>Eukaryota</taxon>
        <taxon>Fungi</taxon>
        <taxon>Dikarya</taxon>
        <taxon>Ascomycota</taxon>
        <taxon>Pezizomycotina</taxon>
        <taxon>Sordariomycetes</taxon>
        <taxon>Sordariomycetidae</taxon>
        <taxon>Diaporthales</taxon>
        <taxon>Cytosporaceae</taxon>
        <taxon>Cytospora</taxon>
    </lineage>
</organism>
<dbReference type="EMBL" id="LKEB01000032">
    <property type="protein sequence ID" value="ROW09182.1"/>
    <property type="molecule type" value="Genomic_DNA"/>
</dbReference>
<dbReference type="InParanoid" id="A0A423X037"/>
<dbReference type="OrthoDB" id="9994905at2759"/>
<dbReference type="PANTHER" id="PTHR45808">
    <property type="entry name" value="RHO GTPASE-ACTIVATING PROTEIN 68F"/>
    <property type="match status" value="1"/>
</dbReference>
<reference evidence="3 4" key="1">
    <citation type="submission" date="2015-09" db="EMBL/GenBank/DDBJ databases">
        <title>Host preference determinants of Valsa canker pathogens revealed by comparative genomics.</title>
        <authorList>
            <person name="Yin Z."/>
            <person name="Huang L."/>
        </authorList>
    </citation>
    <scope>NUCLEOTIDE SEQUENCE [LARGE SCALE GENOMIC DNA]</scope>
    <source>
        <strain evidence="3 4">SXYLt</strain>
    </source>
</reference>
<accession>A0A423X037</accession>
<dbReference type="AlphaFoldDB" id="A0A423X037"/>
<feature type="region of interest" description="Disordered" evidence="1">
    <location>
        <begin position="1"/>
        <end position="50"/>
    </location>
</feature>
<evidence type="ECO:0000256" key="1">
    <source>
        <dbReference type="SAM" id="MobiDB-lite"/>
    </source>
</evidence>
<dbReference type="PANTHER" id="PTHR45808:SF2">
    <property type="entry name" value="RHO GTPASE-ACTIVATING PROTEIN 68F"/>
    <property type="match status" value="1"/>
</dbReference>
<dbReference type="SMART" id="SM00324">
    <property type="entry name" value="RhoGAP"/>
    <property type="match status" value="1"/>
</dbReference>
<comment type="caution">
    <text evidence="3">The sequence shown here is derived from an EMBL/GenBank/DDBJ whole genome shotgun (WGS) entry which is preliminary data.</text>
</comment>
<feature type="region of interest" description="Disordered" evidence="1">
    <location>
        <begin position="351"/>
        <end position="376"/>
    </location>
</feature>
<dbReference type="GO" id="GO:0005096">
    <property type="term" value="F:GTPase activator activity"/>
    <property type="evidence" value="ECO:0007669"/>
    <property type="project" value="TreeGrafter"/>
</dbReference>
<dbReference type="GO" id="GO:0005737">
    <property type="term" value="C:cytoplasm"/>
    <property type="evidence" value="ECO:0007669"/>
    <property type="project" value="TreeGrafter"/>
</dbReference>
<dbReference type="InterPro" id="IPR000198">
    <property type="entry name" value="RhoGAP_dom"/>
</dbReference>
<protein>
    <recommendedName>
        <fullName evidence="2">Rho-GAP domain-containing protein</fullName>
    </recommendedName>
</protein>
<evidence type="ECO:0000259" key="2">
    <source>
        <dbReference type="PROSITE" id="PS50238"/>
    </source>
</evidence>
<dbReference type="PROSITE" id="PS50238">
    <property type="entry name" value="RHOGAP"/>
    <property type="match status" value="1"/>
</dbReference>
<proteinExistence type="predicted"/>
<dbReference type="Gene3D" id="1.10.555.10">
    <property type="entry name" value="Rho GTPase activation protein"/>
    <property type="match status" value="1"/>
</dbReference>
<dbReference type="InterPro" id="IPR008936">
    <property type="entry name" value="Rho_GTPase_activation_prot"/>
</dbReference>
<dbReference type="SUPFAM" id="SSF48350">
    <property type="entry name" value="GTPase activation domain, GAP"/>
    <property type="match status" value="1"/>
</dbReference>
<feature type="compositionally biased region" description="Polar residues" evidence="1">
    <location>
        <begin position="30"/>
        <end position="48"/>
    </location>
</feature>
<dbReference type="Proteomes" id="UP000285146">
    <property type="component" value="Unassembled WGS sequence"/>
</dbReference>
<feature type="compositionally biased region" description="Polar residues" evidence="1">
    <location>
        <begin position="422"/>
        <end position="442"/>
    </location>
</feature>
<dbReference type="Pfam" id="PF00620">
    <property type="entry name" value="RhoGAP"/>
    <property type="match status" value="1"/>
</dbReference>
<feature type="domain" description="Rho-GAP" evidence="2">
    <location>
        <begin position="123"/>
        <end position="403"/>
    </location>
</feature>
<dbReference type="GO" id="GO:0007264">
    <property type="term" value="P:small GTPase-mediated signal transduction"/>
    <property type="evidence" value="ECO:0007669"/>
    <property type="project" value="TreeGrafter"/>
</dbReference>